<comment type="catalytic activity">
    <reaction evidence="1">
        <text>N-terminal L-glutaminyl-[peptide] = N-terminal 5-oxo-L-prolyl-[peptide] + NH4(+)</text>
        <dbReference type="Rhea" id="RHEA:23652"/>
        <dbReference type="Rhea" id="RHEA-COMP:11736"/>
        <dbReference type="Rhea" id="RHEA-COMP:11846"/>
        <dbReference type="ChEBI" id="CHEBI:28938"/>
        <dbReference type="ChEBI" id="CHEBI:64722"/>
        <dbReference type="ChEBI" id="CHEBI:87215"/>
        <dbReference type="EC" id="2.3.2.5"/>
    </reaction>
</comment>
<feature type="chain" id="PRO_5008584762" description="Glutaminyl-peptide cyclotransferase" evidence="13">
    <location>
        <begin position="25"/>
        <end position="355"/>
    </location>
</feature>
<name>A0A1B6I395_9HEMI</name>
<evidence type="ECO:0000256" key="6">
    <source>
        <dbReference type="ARBA" id="ARBA00022525"/>
    </source>
</evidence>
<comment type="subcellular location">
    <subcellularLocation>
        <location evidence="2">Secreted</location>
    </subcellularLocation>
</comment>
<evidence type="ECO:0000313" key="18">
    <source>
        <dbReference type="EMBL" id="JAS96570.1"/>
    </source>
</evidence>
<dbReference type="EMBL" id="GECU01032336">
    <property type="protein sequence ID" value="JAS75370.1"/>
    <property type="molecule type" value="Transcribed_RNA"/>
</dbReference>
<evidence type="ECO:0000256" key="1">
    <source>
        <dbReference type="ARBA" id="ARBA00000001"/>
    </source>
</evidence>
<keyword evidence="9" id="KW-0862">Zinc</keyword>
<dbReference type="PANTHER" id="PTHR12283">
    <property type="entry name" value="GLUTAMINYL-PEPTIDE CYCLOTRANSFERASE"/>
    <property type="match status" value="1"/>
</dbReference>
<dbReference type="InterPro" id="IPR007484">
    <property type="entry name" value="Peptidase_M28"/>
</dbReference>
<dbReference type="PANTHER" id="PTHR12283:SF6">
    <property type="entry name" value="GLUTAMINYL-PEPTIDE CYCLOTRANSFERASE-RELATED"/>
    <property type="match status" value="1"/>
</dbReference>
<dbReference type="InterPro" id="IPR040234">
    <property type="entry name" value="QC/QCL"/>
</dbReference>
<dbReference type="FunFam" id="3.40.630.10:FF:000029">
    <property type="entry name" value="Glutaminyl-peptide cyclotransferase"/>
    <property type="match status" value="1"/>
</dbReference>
<evidence type="ECO:0000256" key="5">
    <source>
        <dbReference type="ARBA" id="ARBA00016861"/>
    </source>
</evidence>
<reference evidence="17" key="1">
    <citation type="submission" date="2015-11" db="EMBL/GenBank/DDBJ databases">
        <title>De novo transcriptome assembly of four potential Pierce s Disease insect vectors from Arizona vineyards.</title>
        <authorList>
            <person name="Tassone E.E."/>
        </authorList>
    </citation>
    <scope>NUCLEOTIDE SEQUENCE</scope>
</reference>
<dbReference type="EMBL" id="GECU01030610">
    <property type="protein sequence ID" value="JAS77096.1"/>
    <property type="molecule type" value="Transcribed_RNA"/>
</dbReference>
<evidence type="ECO:0000256" key="10">
    <source>
        <dbReference type="ARBA" id="ARBA00023157"/>
    </source>
</evidence>
<dbReference type="GO" id="GO:0005576">
    <property type="term" value="C:extracellular region"/>
    <property type="evidence" value="ECO:0007669"/>
    <property type="project" value="UniProtKB-SubCell"/>
</dbReference>
<evidence type="ECO:0000256" key="9">
    <source>
        <dbReference type="ARBA" id="ARBA00022833"/>
    </source>
</evidence>
<keyword evidence="11" id="KW-0012">Acyltransferase</keyword>
<organism evidence="17">
    <name type="scientific">Homalodisca liturata</name>
    <dbReference type="NCBI Taxonomy" id="320908"/>
    <lineage>
        <taxon>Eukaryota</taxon>
        <taxon>Metazoa</taxon>
        <taxon>Ecdysozoa</taxon>
        <taxon>Arthropoda</taxon>
        <taxon>Hexapoda</taxon>
        <taxon>Insecta</taxon>
        <taxon>Pterygota</taxon>
        <taxon>Neoptera</taxon>
        <taxon>Paraneoptera</taxon>
        <taxon>Hemiptera</taxon>
        <taxon>Auchenorrhyncha</taxon>
        <taxon>Membracoidea</taxon>
        <taxon>Cicadellidae</taxon>
        <taxon>Cicadellinae</taxon>
        <taxon>Proconiini</taxon>
        <taxon>Homalodisca</taxon>
    </lineage>
</organism>
<comment type="similarity">
    <text evidence="3">Belongs to the glutaminyl-peptide cyclotransferase family.</text>
</comment>
<dbReference type="CDD" id="cd03880">
    <property type="entry name" value="M28_QC_like"/>
    <property type="match status" value="1"/>
</dbReference>
<dbReference type="EMBL" id="GECU01011136">
    <property type="protein sequence ID" value="JAS96570.1"/>
    <property type="molecule type" value="Transcribed_RNA"/>
</dbReference>
<dbReference type="EMBL" id="GECU01026305">
    <property type="protein sequence ID" value="JAS81401.1"/>
    <property type="molecule type" value="Transcribed_RNA"/>
</dbReference>
<dbReference type="SUPFAM" id="SSF53187">
    <property type="entry name" value="Zn-dependent exopeptidases"/>
    <property type="match status" value="1"/>
</dbReference>
<keyword evidence="8" id="KW-0479">Metal-binding</keyword>
<dbReference type="InterPro" id="IPR037457">
    <property type="entry name" value="M28_QC"/>
</dbReference>
<evidence type="ECO:0000313" key="17">
    <source>
        <dbReference type="EMBL" id="JAS81401.1"/>
    </source>
</evidence>
<evidence type="ECO:0000256" key="3">
    <source>
        <dbReference type="ARBA" id="ARBA00006014"/>
    </source>
</evidence>
<evidence type="ECO:0000256" key="4">
    <source>
        <dbReference type="ARBA" id="ARBA00012012"/>
    </source>
</evidence>
<keyword evidence="7" id="KW-0808">Transferase</keyword>
<proteinExistence type="inferred from homology"/>
<accession>A0A1B6I395</accession>
<evidence type="ECO:0000259" key="14">
    <source>
        <dbReference type="Pfam" id="PF04389"/>
    </source>
</evidence>
<evidence type="ECO:0000256" key="11">
    <source>
        <dbReference type="ARBA" id="ARBA00023315"/>
    </source>
</evidence>
<dbReference type="Gene3D" id="3.40.630.10">
    <property type="entry name" value="Zn peptidases"/>
    <property type="match status" value="1"/>
</dbReference>
<sequence length="355" mass="41038">MMGLILNTFFVLYLFNFFEKGNVSTDFHLKKAYHEPRALKNDAVSQIAGLSNMERFDKILTKILVPRVVGTESHQKVREYIVGEMKNLDWTVETQVSEQNTPLGQLTFTNIVARLNPSADRYLVLACHYDSKKMHEGAFLGATDSAVPCAMMIDLAYALQDSLEQFKKSELSLMFVFFDGEEAFVEWGPDDSIYGARSLANMWEQNKYPEITSSTDHLDRMDLLVLLDLLGAPRPTFFSYFKKTNKWYLQMVSAERRLTDLGLLKKNNNEVYFYKMHLTAHIEDDHIPFLHKDVPCLHVIPTPFPDCWHKMSDNRNALDFDTIDNLNKILRVFVLEYLKGTSRSKRSADTEYPEL</sequence>
<keyword evidence="10" id="KW-1015">Disulfide bond</keyword>
<evidence type="ECO:0000313" key="15">
    <source>
        <dbReference type="EMBL" id="JAS75370.1"/>
    </source>
</evidence>
<evidence type="ECO:0000256" key="8">
    <source>
        <dbReference type="ARBA" id="ARBA00022723"/>
    </source>
</evidence>
<protein>
    <recommendedName>
        <fullName evidence="5">Glutaminyl-peptide cyclotransferase</fullName>
        <ecNumber evidence="4">2.3.2.5</ecNumber>
    </recommendedName>
</protein>
<evidence type="ECO:0000256" key="2">
    <source>
        <dbReference type="ARBA" id="ARBA00004613"/>
    </source>
</evidence>
<gene>
    <name evidence="15" type="ORF">g.30902</name>
    <name evidence="18" type="ORF">g.30903</name>
    <name evidence="16" type="ORF">g.30904</name>
    <name evidence="17" type="ORF">g.30905</name>
</gene>
<dbReference type="AlphaFoldDB" id="A0A1B6I395"/>
<dbReference type="GO" id="GO:0008270">
    <property type="term" value="F:zinc ion binding"/>
    <property type="evidence" value="ECO:0007669"/>
    <property type="project" value="TreeGrafter"/>
</dbReference>
<evidence type="ECO:0000256" key="13">
    <source>
        <dbReference type="SAM" id="SignalP"/>
    </source>
</evidence>
<evidence type="ECO:0000256" key="7">
    <source>
        <dbReference type="ARBA" id="ARBA00022679"/>
    </source>
</evidence>
<keyword evidence="6" id="KW-0964">Secreted</keyword>
<dbReference type="Pfam" id="PF04389">
    <property type="entry name" value="Peptidase_M28"/>
    <property type="match status" value="1"/>
</dbReference>
<evidence type="ECO:0000313" key="16">
    <source>
        <dbReference type="EMBL" id="JAS77096.1"/>
    </source>
</evidence>
<comment type="function">
    <text evidence="12">Acts as a glutaminyl-peptide cyclotransferase. Responsible for the biosynthesis of pyroglutamyl peptides. Might be more efficient in the conversion of tri and tetrapeptides in vitro. Might have a relative preference for substrates containing hydrophobic amino acids in vitro.</text>
</comment>
<dbReference type="EC" id="2.3.2.5" evidence="4"/>
<feature type="domain" description="Peptidase M28" evidence="14">
    <location>
        <begin position="110"/>
        <end position="333"/>
    </location>
</feature>
<evidence type="ECO:0000256" key="12">
    <source>
        <dbReference type="ARBA" id="ARBA00057903"/>
    </source>
</evidence>
<dbReference type="GO" id="GO:0016603">
    <property type="term" value="F:glutaminyl-peptide cyclotransferase activity"/>
    <property type="evidence" value="ECO:0007669"/>
    <property type="project" value="UniProtKB-EC"/>
</dbReference>
<feature type="signal peptide" evidence="13">
    <location>
        <begin position="1"/>
        <end position="24"/>
    </location>
</feature>
<keyword evidence="13" id="KW-0732">Signal</keyword>